<dbReference type="InterPro" id="IPR011990">
    <property type="entry name" value="TPR-like_helical_dom_sf"/>
</dbReference>
<sequence length="331" mass="34655">MVVFALIAAALVVGVLAWVLRPMWAHSRGFVLATVVLLGLGTAVLYGLLGTPAGLREANASRIDTPRDIDEAVADLRAALERDPSQVEGWMLLGRALLGQEKYTEAADAFAHAVKLQPDHAEVLVSAAQARMLAAGSGHADATAMEWLQRALTLQPEHQRARWFLGVAQRQAGQPAVAAATWAPLLAQVDGGTRDSLLAQINTARAEAGQPPLAPPPPPTGGLDVEVAAAPGWHTALPPDTTVFVIARIPDGPPMPVAVEKHTLAELPLKVHLDDGDSPMPTAKLSALGEVEVLVRVSPSGTAMPQSDDIASPPVRVKLPADAPVQLTLGE</sequence>
<feature type="domain" description="Cytochrome c-type biogenesis protein H TPR" evidence="7">
    <location>
        <begin position="67"/>
        <end position="190"/>
    </location>
</feature>
<feature type="transmembrane region" description="Helical" evidence="5">
    <location>
        <begin position="27"/>
        <end position="49"/>
    </location>
</feature>
<evidence type="ECO:0000259" key="6">
    <source>
        <dbReference type="Pfam" id="PF23892"/>
    </source>
</evidence>
<accession>A0A0R0AEI0</accession>
<dbReference type="Proteomes" id="UP000051802">
    <property type="component" value="Unassembled WGS sequence"/>
</dbReference>
<dbReference type="PANTHER" id="PTHR47870:SF1">
    <property type="entry name" value="CYTOCHROME C-TYPE BIOGENESIS PROTEIN CCMH"/>
    <property type="match status" value="1"/>
</dbReference>
<keyword evidence="3 4" id="KW-0802">TPR repeat</keyword>
<dbReference type="InterPro" id="IPR056413">
    <property type="entry name" value="TPR_CcmH_CycH"/>
</dbReference>
<gene>
    <name evidence="8" type="ORF">ARC20_13095</name>
</gene>
<dbReference type="InterPro" id="IPR051263">
    <property type="entry name" value="C-type_cytochrome_biogenesis"/>
</dbReference>
<proteinExistence type="predicted"/>
<name>A0A0R0AEI0_9GAMM</name>
<evidence type="ECO:0000256" key="2">
    <source>
        <dbReference type="ARBA" id="ARBA00022748"/>
    </source>
</evidence>
<dbReference type="Gene3D" id="1.25.40.10">
    <property type="entry name" value="Tetratricopeptide repeat domain"/>
    <property type="match status" value="1"/>
</dbReference>
<feature type="repeat" description="TPR" evidence="4">
    <location>
        <begin position="87"/>
        <end position="120"/>
    </location>
</feature>
<dbReference type="OrthoDB" id="9776053at2"/>
<feature type="domain" description="Cytochrome c-type biogenesis protein H Ig-like" evidence="6">
    <location>
        <begin position="223"/>
        <end position="328"/>
    </location>
</feature>
<evidence type="ECO:0000256" key="5">
    <source>
        <dbReference type="SAM" id="Phobius"/>
    </source>
</evidence>
<organism evidence="8 9">
    <name type="scientific">Stenotrophomonas panacihumi</name>
    <dbReference type="NCBI Taxonomy" id="676599"/>
    <lineage>
        <taxon>Bacteria</taxon>
        <taxon>Pseudomonadati</taxon>
        <taxon>Pseudomonadota</taxon>
        <taxon>Gammaproteobacteria</taxon>
        <taxon>Lysobacterales</taxon>
        <taxon>Lysobacteraceae</taxon>
        <taxon>Stenotrophomonas</taxon>
    </lineage>
</organism>
<dbReference type="AlphaFoldDB" id="A0A0R0AEI0"/>
<keyword evidence="5" id="KW-1133">Transmembrane helix</keyword>
<dbReference type="Pfam" id="PF23892">
    <property type="entry name" value="Ig_CycH"/>
    <property type="match status" value="1"/>
</dbReference>
<dbReference type="PANTHER" id="PTHR47870">
    <property type="entry name" value="CYTOCHROME C-TYPE BIOGENESIS PROTEIN CCMH"/>
    <property type="match status" value="1"/>
</dbReference>
<evidence type="ECO:0000313" key="9">
    <source>
        <dbReference type="Proteomes" id="UP000051802"/>
    </source>
</evidence>
<evidence type="ECO:0000256" key="4">
    <source>
        <dbReference type="PROSITE-ProRule" id="PRU00339"/>
    </source>
</evidence>
<evidence type="ECO:0000313" key="8">
    <source>
        <dbReference type="EMBL" id="KRG40302.1"/>
    </source>
</evidence>
<evidence type="ECO:0000256" key="1">
    <source>
        <dbReference type="ARBA" id="ARBA00022737"/>
    </source>
</evidence>
<dbReference type="EMBL" id="LLXU01000099">
    <property type="protein sequence ID" value="KRG40302.1"/>
    <property type="molecule type" value="Genomic_DNA"/>
</dbReference>
<keyword evidence="9" id="KW-1185">Reference proteome</keyword>
<evidence type="ECO:0000259" key="7">
    <source>
        <dbReference type="Pfam" id="PF23914"/>
    </source>
</evidence>
<dbReference type="GO" id="GO:0017004">
    <property type="term" value="P:cytochrome complex assembly"/>
    <property type="evidence" value="ECO:0007669"/>
    <property type="project" value="UniProtKB-KW"/>
</dbReference>
<dbReference type="SMART" id="SM00028">
    <property type="entry name" value="TPR"/>
    <property type="match status" value="1"/>
</dbReference>
<dbReference type="RefSeq" id="WP_057647864.1">
    <property type="nucleotide sequence ID" value="NZ_LLXU01000099.1"/>
</dbReference>
<dbReference type="Pfam" id="PF23914">
    <property type="entry name" value="TPR_CcmH_CycH"/>
    <property type="match status" value="1"/>
</dbReference>
<keyword evidence="5" id="KW-0812">Transmembrane</keyword>
<keyword evidence="5" id="KW-0472">Membrane</keyword>
<dbReference type="InterPro" id="IPR056412">
    <property type="entry name" value="Ig_CycH"/>
</dbReference>
<dbReference type="STRING" id="676599.ARC20_13095"/>
<dbReference type="PROSITE" id="PS50005">
    <property type="entry name" value="TPR"/>
    <property type="match status" value="1"/>
</dbReference>
<dbReference type="SUPFAM" id="SSF48452">
    <property type="entry name" value="TPR-like"/>
    <property type="match status" value="1"/>
</dbReference>
<protein>
    <submittedName>
        <fullName evidence="8">Cytochrome C biogenesis protein</fullName>
    </submittedName>
</protein>
<keyword evidence="2" id="KW-0201">Cytochrome c-type biogenesis</keyword>
<comment type="caution">
    <text evidence="8">The sequence shown here is derived from an EMBL/GenBank/DDBJ whole genome shotgun (WGS) entry which is preliminary data.</text>
</comment>
<keyword evidence="1" id="KW-0677">Repeat</keyword>
<reference evidence="8 9" key="1">
    <citation type="submission" date="2015-10" db="EMBL/GenBank/DDBJ databases">
        <title>Genome sequencing and analysis of members of genus Stenotrophomonas.</title>
        <authorList>
            <person name="Patil P.P."/>
            <person name="Midha S."/>
            <person name="Patil P.B."/>
        </authorList>
    </citation>
    <scope>NUCLEOTIDE SEQUENCE [LARGE SCALE GENOMIC DNA]</scope>
    <source>
        <strain evidence="8 9">JCM 16536</strain>
    </source>
</reference>
<evidence type="ECO:0000256" key="3">
    <source>
        <dbReference type="ARBA" id="ARBA00022803"/>
    </source>
</evidence>
<dbReference type="InterPro" id="IPR019734">
    <property type="entry name" value="TPR_rpt"/>
</dbReference>